<dbReference type="InterPro" id="IPR004821">
    <property type="entry name" value="Cyt_trans-like"/>
</dbReference>
<organism evidence="13 14">
    <name type="scientific">Falsihalocynthiibacter arcticus</name>
    <dbReference type="NCBI Taxonomy" id="1579316"/>
    <lineage>
        <taxon>Bacteria</taxon>
        <taxon>Pseudomonadati</taxon>
        <taxon>Pseudomonadota</taxon>
        <taxon>Alphaproteobacteria</taxon>
        <taxon>Rhodobacterales</taxon>
        <taxon>Roseobacteraceae</taxon>
        <taxon>Falsihalocynthiibacter</taxon>
    </lineage>
</organism>
<dbReference type="RefSeq" id="WP_052275124.1">
    <property type="nucleotide sequence ID" value="NZ_CP014327.1"/>
</dbReference>
<dbReference type="HAMAP" id="MF_00244">
    <property type="entry name" value="NaMN_adenylyltr"/>
    <property type="match status" value="1"/>
</dbReference>
<evidence type="ECO:0000256" key="5">
    <source>
        <dbReference type="ARBA" id="ARBA00022679"/>
    </source>
</evidence>
<dbReference type="GO" id="GO:0009435">
    <property type="term" value="P:NAD+ biosynthetic process"/>
    <property type="evidence" value="ECO:0007669"/>
    <property type="project" value="UniProtKB-UniRule"/>
</dbReference>
<dbReference type="KEGG" id="hat:RC74_01440"/>
<comment type="pathway">
    <text evidence="2 11">Cofactor biosynthesis; NAD(+) biosynthesis; deamido-NAD(+) from nicotinate D-ribonucleotide: step 1/1.</text>
</comment>
<reference evidence="13 14" key="1">
    <citation type="submission" date="2016-02" db="EMBL/GenBank/DDBJ databases">
        <title>Complete genome sequence of Halocynthiibacter arcticus PAMC 20958t from arctic marine sediment.</title>
        <authorList>
            <person name="Lee Y.M."/>
            <person name="Baek K."/>
            <person name="Lee H.K."/>
            <person name="Shin S.C."/>
        </authorList>
    </citation>
    <scope>NUCLEOTIDE SEQUENCE [LARGE SCALE GENOMIC DNA]</scope>
    <source>
        <strain evidence="13">PAMC 20958</strain>
    </source>
</reference>
<dbReference type="AlphaFoldDB" id="A0A126UVM6"/>
<accession>A0A126UVM6</accession>
<evidence type="ECO:0000256" key="3">
    <source>
        <dbReference type="ARBA" id="ARBA00009014"/>
    </source>
</evidence>
<comment type="catalytic activity">
    <reaction evidence="10 11">
        <text>nicotinate beta-D-ribonucleotide + ATP + H(+) = deamido-NAD(+) + diphosphate</text>
        <dbReference type="Rhea" id="RHEA:22860"/>
        <dbReference type="ChEBI" id="CHEBI:15378"/>
        <dbReference type="ChEBI" id="CHEBI:30616"/>
        <dbReference type="ChEBI" id="CHEBI:33019"/>
        <dbReference type="ChEBI" id="CHEBI:57502"/>
        <dbReference type="ChEBI" id="CHEBI:58437"/>
        <dbReference type="EC" id="2.7.7.18"/>
    </reaction>
</comment>
<evidence type="ECO:0000256" key="4">
    <source>
        <dbReference type="ARBA" id="ARBA00022642"/>
    </source>
</evidence>
<proteinExistence type="inferred from homology"/>
<keyword evidence="5 11" id="KW-0808">Transferase</keyword>
<keyword evidence="7 11" id="KW-0547">Nucleotide-binding</keyword>
<evidence type="ECO:0000313" key="14">
    <source>
        <dbReference type="Proteomes" id="UP000070371"/>
    </source>
</evidence>
<evidence type="ECO:0000313" key="13">
    <source>
        <dbReference type="EMBL" id="AML50118.1"/>
    </source>
</evidence>
<dbReference type="CDD" id="cd02165">
    <property type="entry name" value="NMNAT"/>
    <property type="match status" value="1"/>
</dbReference>
<dbReference type="PANTHER" id="PTHR39321:SF3">
    <property type="entry name" value="PHOSPHOPANTETHEINE ADENYLYLTRANSFERASE"/>
    <property type="match status" value="1"/>
</dbReference>
<keyword evidence="9 11" id="KW-0520">NAD</keyword>
<evidence type="ECO:0000256" key="6">
    <source>
        <dbReference type="ARBA" id="ARBA00022695"/>
    </source>
</evidence>
<sequence>MRYDIPSARAGAKIGLLGGSFDPPHAGHVHISRAALKRFGLDEVWWLVSPGNPLKSTGPAPISRRMAAANAMITHPRIKVTDFEAQAGTRYTAATLKVLFAEYPKVNFTWLMGADNLAEFHLWGQWDWIMKNVRVGVLARPRDRLRALCSPTARRFRTARLPESERMLLAKAQPPAWCYVNLPMVDISSTQLRANGGWKR</sequence>
<keyword evidence="8 11" id="KW-0067">ATP-binding</keyword>
<keyword evidence="14" id="KW-1185">Reference proteome</keyword>
<dbReference type="InterPro" id="IPR005248">
    <property type="entry name" value="NadD/NMNAT"/>
</dbReference>
<evidence type="ECO:0000256" key="8">
    <source>
        <dbReference type="ARBA" id="ARBA00022840"/>
    </source>
</evidence>
<keyword evidence="6 11" id="KW-0548">Nucleotidyltransferase</keyword>
<dbReference type="EMBL" id="CP014327">
    <property type="protein sequence ID" value="AML50118.1"/>
    <property type="molecule type" value="Genomic_DNA"/>
</dbReference>
<evidence type="ECO:0000256" key="1">
    <source>
        <dbReference type="ARBA" id="ARBA00002324"/>
    </source>
</evidence>
<evidence type="ECO:0000256" key="9">
    <source>
        <dbReference type="ARBA" id="ARBA00023027"/>
    </source>
</evidence>
<keyword evidence="4 11" id="KW-0662">Pyridine nucleotide biosynthesis</keyword>
<feature type="domain" description="Cytidyltransferase-like" evidence="12">
    <location>
        <begin position="16"/>
        <end position="194"/>
    </location>
</feature>
<evidence type="ECO:0000259" key="12">
    <source>
        <dbReference type="Pfam" id="PF01467"/>
    </source>
</evidence>
<dbReference type="NCBIfam" id="NF000843">
    <property type="entry name" value="PRK00071.2-2"/>
    <property type="match status" value="1"/>
</dbReference>
<comment type="similarity">
    <text evidence="3 11">Belongs to the NadD family.</text>
</comment>
<protein>
    <recommendedName>
        <fullName evidence="11">Probable nicotinate-nucleotide adenylyltransferase</fullName>
        <ecNumber evidence="11">2.7.7.18</ecNumber>
    </recommendedName>
    <alternativeName>
        <fullName evidence="11">Deamido-NAD(+) diphosphorylase</fullName>
    </alternativeName>
    <alternativeName>
        <fullName evidence="11">Deamido-NAD(+) pyrophosphorylase</fullName>
    </alternativeName>
    <alternativeName>
        <fullName evidence="11">Nicotinate mononucleotide adenylyltransferase</fullName>
        <shortName evidence="11">NaMN adenylyltransferase</shortName>
    </alternativeName>
</protein>
<dbReference type="OrthoDB" id="5295945at2"/>
<dbReference type="Proteomes" id="UP000070371">
    <property type="component" value="Chromosome"/>
</dbReference>
<dbReference type="SUPFAM" id="SSF52374">
    <property type="entry name" value="Nucleotidylyl transferase"/>
    <property type="match status" value="1"/>
</dbReference>
<evidence type="ECO:0000256" key="11">
    <source>
        <dbReference type="HAMAP-Rule" id="MF_00244"/>
    </source>
</evidence>
<dbReference type="InterPro" id="IPR014729">
    <property type="entry name" value="Rossmann-like_a/b/a_fold"/>
</dbReference>
<dbReference type="Gene3D" id="3.40.50.620">
    <property type="entry name" value="HUPs"/>
    <property type="match status" value="1"/>
</dbReference>
<dbReference type="GO" id="GO:0005524">
    <property type="term" value="F:ATP binding"/>
    <property type="evidence" value="ECO:0007669"/>
    <property type="project" value="UniProtKB-KW"/>
</dbReference>
<evidence type="ECO:0000256" key="2">
    <source>
        <dbReference type="ARBA" id="ARBA00005019"/>
    </source>
</evidence>
<dbReference type="Pfam" id="PF01467">
    <property type="entry name" value="CTP_transf_like"/>
    <property type="match status" value="1"/>
</dbReference>
<gene>
    <name evidence="11" type="primary">nadD</name>
    <name evidence="13" type="ORF">RC74_01440</name>
</gene>
<dbReference type="UniPathway" id="UPA00253">
    <property type="reaction ID" value="UER00332"/>
</dbReference>
<dbReference type="NCBIfam" id="TIGR00482">
    <property type="entry name" value="nicotinate (nicotinamide) nucleotide adenylyltransferase"/>
    <property type="match status" value="1"/>
</dbReference>
<dbReference type="EC" id="2.7.7.18" evidence="11"/>
<dbReference type="NCBIfam" id="NF000845">
    <property type="entry name" value="PRK00071.2-4"/>
    <property type="match status" value="1"/>
</dbReference>
<evidence type="ECO:0000256" key="10">
    <source>
        <dbReference type="ARBA" id="ARBA00048721"/>
    </source>
</evidence>
<dbReference type="STRING" id="1579316.RC74_01440"/>
<dbReference type="GO" id="GO:0004515">
    <property type="term" value="F:nicotinate-nucleotide adenylyltransferase activity"/>
    <property type="evidence" value="ECO:0007669"/>
    <property type="project" value="UniProtKB-UniRule"/>
</dbReference>
<name>A0A126UVM6_9RHOB</name>
<dbReference type="PANTHER" id="PTHR39321">
    <property type="entry name" value="NICOTINATE-NUCLEOTIDE ADENYLYLTRANSFERASE-RELATED"/>
    <property type="match status" value="1"/>
</dbReference>
<evidence type="ECO:0000256" key="7">
    <source>
        <dbReference type="ARBA" id="ARBA00022741"/>
    </source>
</evidence>
<comment type="function">
    <text evidence="1 11">Catalyzes the reversible adenylation of nicotinate mononucleotide (NaMN) to nicotinic acid adenine dinucleotide (NaAD).</text>
</comment>